<dbReference type="InterPro" id="IPR001509">
    <property type="entry name" value="Epimerase_deHydtase"/>
</dbReference>
<evidence type="ECO:0000313" key="3">
    <source>
        <dbReference type="EMBL" id="PZP89050.1"/>
    </source>
</evidence>
<dbReference type="InterPro" id="IPR036291">
    <property type="entry name" value="NAD(P)-bd_dom_sf"/>
</dbReference>
<comment type="caution">
    <text evidence="3">The sequence shown here is derived from an EMBL/GenBank/DDBJ whole genome shotgun (WGS) entry which is preliminary data.</text>
</comment>
<reference evidence="3 4" key="1">
    <citation type="submission" date="2017-08" db="EMBL/GenBank/DDBJ databases">
        <title>Infants hospitalized years apart are colonized by the same room-sourced microbial strains.</title>
        <authorList>
            <person name="Brooks B."/>
            <person name="Olm M.R."/>
            <person name="Firek B.A."/>
            <person name="Baker R."/>
            <person name="Thomas B.C."/>
            <person name="Morowitz M.J."/>
            <person name="Banfield J.F."/>
        </authorList>
    </citation>
    <scope>NUCLEOTIDE SEQUENCE [LARGE SCALE GENOMIC DNA]</scope>
    <source>
        <strain evidence="3">S2_006_000_R1_57</strain>
    </source>
</reference>
<protein>
    <submittedName>
        <fullName evidence="3">3-beta hydroxysteroid dehydrogenase</fullName>
    </submittedName>
</protein>
<dbReference type="RefSeq" id="WP_290599380.1">
    <property type="nucleotide sequence ID" value="NZ_CAKZIO010000004.1"/>
</dbReference>
<proteinExistence type="inferred from homology"/>
<gene>
    <name evidence="3" type="ORF">DI579_03870</name>
</gene>
<evidence type="ECO:0000313" key="4">
    <source>
        <dbReference type="Proteomes" id="UP000248606"/>
    </source>
</evidence>
<dbReference type="Gene3D" id="3.40.50.720">
    <property type="entry name" value="NAD(P)-binding Rossmann-like Domain"/>
    <property type="match status" value="1"/>
</dbReference>
<dbReference type="PANTHER" id="PTHR42687:SF1">
    <property type="entry name" value="L-THREONINE 3-DEHYDROGENASE, MITOCHONDRIAL"/>
    <property type="match status" value="1"/>
</dbReference>
<dbReference type="PANTHER" id="PTHR42687">
    <property type="entry name" value="L-THREONINE 3-DEHYDROGENASE"/>
    <property type="match status" value="1"/>
</dbReference>
<dbReference type="EMBL" id="QFOZ01000004">
    <property type="protein sequence ID" value="PZP89050.1"/>
    <property type="molecule type" value="Genomic_DNA"/>
</dbReference>
<dbReference type="Pfam" id="PF01370">
    <property type="entry name" value="Epimerase"/>
    <property type="match status" value="1"/>
</dbReference>
<accession>A0A2W5IBF6</accession>
<dbReference type="GO" id="GO:0008743">
    <property type="term" value="F:L-threonine 3-dehydrogenase activity"/>
    <property type="evidence" value="ECO:0007669"/>
    <property type="project" value="TreeGrafter"/>
</dbReference>
<dbReference type="InterPro" id="IPR051225">
    <property type="entry name" value="NAD(P)_epim/dehydratase"/>
</dbReference>
<dbReference type="GO" id="GO:0006567">
    <property type="term" value="P:L-threonine catabolic process"/>
    <property type="evidence" value="ECO:0007669"/>
    <property type="project" value="TreeGrafter"/>
</dbReference>
<dbReference type="Proteomes" id="UP000248606">
    <property type="component" value="Unassembled WGS sequence"/>
</dbReference>
<organism evidence="3 4">
    <name type="scientific">Lawsonella clevelandensis</name>
    <dbReference type="NCBI Taxonomy" id="1528099"/>
    <lineage>
        <taxon>Bacteria</taxon>
        <taxon>Bacillati</taxon>
        <taxon>Actinomycetota</taxon>
        <taxon>Actinomycetes</taxon>
        <taxon>Mycobacteriales</taxon>
        <taxon>Lawsonellaceae</taxon>
        <taxon>Lawsonella</taxon>
    </lineage>
</organism>
<sequence length="478" mass="54323">MVQNKKTKVFLTGGFGNWGRFTLRSLAGVANKVDVVALVLPTDYENNPDLRKEFEAQDNVEIVLGDLTDYESVKRCVDGADYVIHLGGMVSPVADANHALTHKVNVGAIRNIIKAVKAQPNPDEIGVIGIGSVAETGDRQAPHHWGRVGDPLWPSMYDEYAQSKIIAERTLIHSGLKKWAWLRSSGIFHPGVVLILDPIMTHTTMNGVLEWILVEDAARLIRNIVTDYEVNPKFWRGVYNLGSGEPWRFSNYEIYSRMVSAFGADMRTWYDYNWYANRNFHGQWYTDSDYLEELVPFRSGADPQKAIDRMVNAAPASFKLGGYMPKGFIKNLVMRPTCLKDRGMLKFIKEKDPAGMEAYFGGYDEWKKIGTWDTFVPPEFSKEPTYYDHGYDESKDLSKITVKELQDAAKFRGGKLLSTKYSGDPYEALRWQGTMGYEFDASPFAVLKAGHWCPHEVRNPWEYDKIAEHSQFLAQLNR</sequence>
<name>A0A2W5IBF6_9ACTN</name>
<comment type="similarity">
    <text evidence="1">Belongs to the NAD(P)-dependent epimerase/dehydratase family.</text>
</comment>
<evidence type="ECO:0000259" key="2">
    <source>
        <dbReference type="Pfam" id="PF01370"/>
    </source>
</evidence>
<dbReference type="AlphaFoldDB" id="A0A2W5IBF6"/>
<feature type="domain" description="NAD-dependent epimerase/dehydratase" evidence="2">
    <location>
        <begin position="9"/>
        <end position="172"/>
    </location>
</feature>
<dbReference type="SUPFAM" id="SSF51735">
    <property type="entry name" value="NAD(P)-binding Rossmann-fold domains"/>
    <property type="match status" value="1"/>
</dbReference>
<evidence type="ECO:0000256" key="1">
    <source>
        <dbReference type="ARBA" id="ARBA00007637"/>
    </source>
</evidence>